<organism evidence="4 5">
    <name type="scientific">Thalassotalea euphylliae</name>
    <dbReference type="NCBI Taxonomy" id="1655234"/>
    <lineage>
        <taxon>Bacteria</taxon>
        <taxon>Pseudomonadati</taxon>
        <taxon>Pseudomonadota</taxon>
        <taxon>Gammaproteobacteria</taxon>
        <taxon>Alteromonadales</taxon>
        <taxon>Colwelliaceae</taxon>
        <taxon>Thalassotalea</taxon>
    </lineage>
</organism>
<evidence type="ECO:0000259" key="3">
    <source>
        <dbReference type="PROSITE" id="PS51087"/>
    </source>
</evidence>
<evidence type="ECO:0000313" key="4">
    <source>
        <dbReference type="EMBL" id="REL28305.1"/>
    </source>
</evidence>
<accession>A0A3E0TWC8</accession>
<sequence length="132" mass="14436">MSASSPTVAATDDISVSVVSQYLPNQSDTDKKQFVFSYTISIENTGETPVQLLNRRWLITDANGEESEVQGEGVVGQQPTIAPGQTYTYTSGSVFSTPVGTMQGQYQMIAPNQQKFWVDIPVFRLALPNILN</sequence>
<dbReference type="PANTHER" id="PTHR14289">
    <property type="entry name" value="F-BOX ONLY PROTEIN 3"/>
    <property type="match status" value="1"/>
</dbReference>
<gene>
    <name evidence="2 4" type="primary">apaG</name>
    <name evidence="4" type="ORF">DXX93_18175</name>
</gene>
<proteinExistence type="inferred from homology"/>
<dbReference type="RefSeq" id="WP_116009345.1">
    <property type="nucleotide sequence ID" value="NZ_QUOU01000001.1"/>
</dbReference>
<dbReference type="PROSITE" id="PS51087">
    <property type="entry name" value="APAG"/>
    <property type="match status" value="1"/>
</dbReference>
<dbReference type="Proteomes" id="UP000256478">
    <property type="component" value="Unassembled WGS sequence"/>
</dbReference>
<dbReference type="Pfam" id="PF04379">
    <property type="entry name" value="DUF525"/>
    <property type="match status" value="1"/>
</dbReference>
<evidence type="ECO:0000313" key="5">
    <source>
        <dbReference type="Proteomes" id="UP000256478"/>
    </source>
</evidence>
<protein>
    <recommendedName>
        <fullName evidence="1 2">Protein ApaG</fullName>
    </recommendedName>
</protein>
<dbReference type="EMBL" id="QUOU01000001">
    <property type="protein sequence ID" value="REL28305.1"/>
    <property type="molecule type" value="Genomic_DNA"/>
</dbReference>
<evidence type="ECO:0000256" key="1">
    <source>
        <dbReference type="ARBA" id="ARBA00017693"/>
    </source>
</evidence>
<dbReference type="InterPro" id="IPR023065">
    <property type="entry name" value="Uncharacterised_ApaG"/>
</dbReference>
<dbReference type="GO" id="GO:0070987">
    <property type="term" value="P:error-free translesion synthesis"/>
    <property type="evidence" value="ECO:0007669"/>
    <property type="project" value="TreeGrafter"/>
</dbReference>
<dbReference type="InterPro" id="IPR007474">
    <property type="entry name" value="ApaG_domain"/>
</dbReference>
<name>A0A3E0TWC8_9GAMM</name>
<evidence type="ECO:0000256" key="2">
    <source>
        <dbReference type="HAMAP-Rule" id="MF_00791"/>
    </source>
</evidence>
<feature type="domain" description="ApaG" evidence="3">
    <location>
        <begin position="8"/>
        <end position="132"/>
    </location>
</feature>
<dbReference type="HAMAP" id="MF_00791">
    <property type="entry name" value="ApaG"/>
    <property type="match status" value="1"/>
</dbReference>
<comment type="caution">
    <text evidence="4">The sequence shown here is derived from an EMBL/GenBank/DDBJ whole genome shotgun (WGS) entry which is preliminary data.</text>
</comment>
<dbReference type="OrthoDB" id="9795226at2"/>
<reference evidence="4 5" key="1">
    <citation type="submission" date="2018-08" db="EMBL/GenBank/DDBJ databases">
        <title>Thalassotalea euphylliae genome.</title>
        <authorList>
            <person name="Summers S."/>
            <person name="Rice S.A."/>
            <person name="Freckelton M.L."/>
            <person name="Nedved B.T."/>
            <person name="Hadfield M.G."/>
        </authorList>
    </citation>
    <scope>NUCLEOTIDE SEQUENCE [LARGE SCALE GENOMIC DNA]</scope>
    <source>
        <strain evidence="4 5">H1</strain>
    </source>
</reference>
<dbReference type="InterPro" id="IPR036767">
    <property type="entry name" value="ApaG_sf"/>
</dbReference>
<dbReference type="SUPFAM" id="SSF110069">
    <property type="entry name" value="ApaG-like"/>
    <property type="match status" value="1"/>
</dbReference>
<dbReference type="NCBIfam" id="NF003967">
    <property type="entry name" value="PRK05461.1"/>
    <property type="match status" value="1"/>
</dbReference>
<dbReference type="Gene3D" id="2.60.40.1470">
    <property type="entry name" value="ApaG domain"/>
    <property type="match status" value="1"/>
</dbReference>
<dbReference type="PANTHER" id="PTHR14289:SF16">
    <property type="entry name" value="POLYMERASE DELTA-INTERACTING PROTEIN 2"/>
    <property type="match status" value="1"/>
</dbReference>
<dbReference type="AlphaFoldDB" id="A0A3E0TWC8"/>